<dbReference type="PANTHER" id="PTHR34761:SF1">
    <property type="entry name" value="NUCLEOLUS AND NEURAL PROGENITOR PROTEIN"/>
    <property type="match status" value="1"/>
</dbReference>
<dbReference type="Proteomes" id="UP000694941">
    <property type="component" value="Unplaced"/>
</dbReference>
<feature type="region of interest" description="Disordered" evidence="1">
    <location>
        <begin position="228"/>
        <end position="256"/>
    </location>
</feature>
<name>A0ABM1SVL5_LIMPO</name>
<feature type="domain" description="Nucleolus and neural progenitor protein-like N-terminal" evidence="2">
    <location>
        <begin position="6"/>
        <end position="165"/>
    </location>
</feature>
<dbReference type="PANTHER" id="PTHR34761">
    <property type="entry name" value="NUCLEOLUS AND NEURAL PROGENITOR PROTEIN"/>
    <property type="match status" value="1"/>
</dbReference>
<protein>
    <submittedName>
        <fullName evidence="4">Uncharacterized protein LOC106464247</fullName>
    </submittedName>
</protein>
<accession>A0ABM1SVL5</accession>
<evidence type="ECO:0000256" key="1">
    <source>
        <dbReference type="SAM" id="MobiDB-lite"/>
    </source>
</evidence>
<reference evidence="4" key="1">
    <citation type="submission" date="2025-08" db="UniProtKB">
        <authorList>
            <consortium name="RefSeq"/>
        </authorList>
    </citation>
    <scope>IDENTIFICATION</scope>
    <source>
        <tissue evidence="4">Muscle</tissue>
    </source>
</reference>
<dbReference type="InterPro" id="IPR027951">
    <property type="entry name" value="Nepro_N"/>
</dbReference>
<sequence length="376" mass="43540">MAKLLAKKMDKALQAAMVELGQQSPLWVEAAILRKVYHRIRLKLPLDKFIQSCNRVNRCLYKLAEVKMSHKLHMLHEKILQQVYTEKRLEESEHQSELGKLLLGVQEAAFLLAVTATHCTETFLHILQRLRVGHLIPNLIVVAAAVARVSVLCKSLLFKFRDLYSLSLQLLHQRKEEWINQSDDEKLPDDLWTFLGPDLQPIIHSLTGLSAPDKKNLKFLEKMFKGEHESPDDVYEEDTKKGLSDGNNNVEEDFGEPLSRQQFSNPLVQKIVQKKKTDSSQCFNRYPMDKLFVRVKTFKSLSRVWRKLSNCKCMKTGCFALYLNEDQTRRGRKVIGHTKKRIHQLKQNKKTDEITRVIQLASSKLQKIICLALKKD</sequence>
<dbReference type="Pfam" id="PF14780">
    <property type="entry name" value="NEPRO_N"/>
    <property type="match status" value="1"/>
</dbReference>
<organism evidence="3 4">
    <name type="scientific">Limulus polyphemus</name>
    <name type="common">Atlantic horseshoe crab</name>
    <dbReference type="NCBI Taxonomy" id="6850"/>
    <lineage>
        <taxon>Eukaryota</taxon>
        <taxon>Metazoa</taxon>
        <taxon>Ecdysozoa</taxon>
        <taxon>Arthropoda</taxon>
        <taxon>Chelicerata</taxon>
        <taxon>Merostomata</taxon>
        <taxon>Xiphosura</taxon>
        <taxon>Limulidae</taxon>
        <taxon>Limulus</taxon>
    </lineage>
</organism>
<proteinExistence type="predicted"/>
<evidence type="ECO:0000313" key="4">
    <source>
        <dbReference type="RefSeq" id="XP_022247671.1"/>
    </source>
</evidence>
<dbReference type="InterPro" id="IPR052835">
    <property type="entry name" value="Nepro"/>
</dbReference>
<feature type="compositionally biased region" description="Basic and acidic residues" evidence="1">
    <location>
        <begin position="228"/>
        <end position="243"/>
    </location>
</feature>
<gene>
    <name evidence="4" type="primary">LOC106464247</name>
</gene>
<dbReference type="GeneID" id="106464247"/>
<keyword evidence="3" id="KW-1185">Reference proteome</keyword>
<dbReference type="RefSeq" id="XP_022247671.1">
    <property type="nucleotide sequence ID" value="XM_022391963.1"/>
</dbReference>
<evidence type="ECO:0000259" key="2">
    <source>
        <dbReference type="Pfam" id="PF14780"/>
    </source>
</evidence>
<evidence type="ECO:0000313" key="3">
    <source>
        <dbReference type="Proteomes" id="UP000694941"/>
    </source>
</evidence>